<dbReference type="CDD" id="cd13890">
    <property type="entry name" value="CuRO_3_CueO_FtsP"/>
    <property type="match status" value="1"/>
</dbReference>
<dbReference type="InterPro" id="IPR001117">
    <property type="entry name" value="Cu-oxidase_2nd"/>
</dbReference>
<dbReference type="InterPro" id="IPR002355">
    <property type="entry name" value="Cu_oxidase_Cu_BS"/>
</dbReference>
<dbReference type="InterPro" id="IPR008972">
    <property type="entry name" value="Cupredoxin"/>
</dbReference>
<dbReference type="InterPro" id="IPR011707">
    <property type="entry name" value="Cu-oxidase-like_N"/>
</dbReference>
<keyword evidence="4" id="KW-1133">Transmembrane helix</keyword>
<dbReference type="Pfam" id="PF00394">
    <property type="entry name" value="Cu-oxidase"/>
    <property type="match status" value="1"/>
</dbReference>
<dbReference type="PROSITE" id="PS00080">
    <property type="entry name" value="MULTICOPPER_OXIDASE2"/>
    <property type="match status" value="1"/>
</dbReference>
<dbReference type="InterPro" id="IPR045087">
    <property type="entry name" value="Cu-oxidase_fam"/>
</dbReference>
<comment type="caution">
    <text evidence="8">The sequence shown here is derived from an EMBL/GenBank/DDBJ whole genome shotgun (WGS) entry which is preliminary data.</text>
</comment>
<dbReference type="GO" id="GO:0016491">
    <property type="term" value="F:oxidoreductase activity"/>
    <property type="evidence" value="ECO:0007669"/>
    <property type="project" value="UniProtKB-KW"/>
</dbReference>
<evidence type="ECO:0000259" key="5">
    <source>
        <dbReference type="Pfam" id="PF00394"/>
    </source>
</evidence>
<reference evidence="8" key="2">
    <citation type="submission" date="2020-09" db="EMBL/GenBank/DDBJ databases">
        <authorList>
            <person name="Sun Q."/>
            <person name="Ohkuma M."/>
        </authorList>
    </citation>
    <scope>NUCLEOTIDE SEQUENCE</scope>
    <source>
        <strain evidence="8">JCM 3276</strain>
    </source>
</reference>
<keyword evidence="4" id="KW-0812">Transmembrane</keyword>
<dbReference type="Proteomes" id="UP000660680">
    <property type="component" value="Unassembled WGS sequence"/>
</dbReference>
<accession>A0A918LFQ6</accession>
<gene>
    <name evidence="8" type="ORF">GCM10010171_41750</name>
</gene>
<evidence type="ECO:0000259" key="7">
    <source>
        <dbReference type="Pfam" id="PF07732"/>
    </source>
</evidence>
<feature type="domain" description="Plastocyanin-like" evidence="5">
    <location>
        <begin position="237"/>
        <end position="324"/>
    </location>
</feature>
<evidence type="ECO:0000256" key="1">
    <source>
        <dbReference type="ARBA" id="ARBA00010609"/>
    </source>
</evidence>
<keyword evidence="4" id="KW-0472">Membrane</keyword>
<dbReference type="InterPro" id="IPR011706">
    <property type="entry name" value="Cu-oxidase_C"/>
</dbReference>
<dbReference type="AlphaFoldDB" id="A0A918LFQ6"/>
<dbReference type="GO" id="GO:0005507">
    <property type="term" value="F:copper ion binding"/>
    <property type="evidence" value="ECO:0007669"/>
    <property type="project" value="InterPro"/>
</dbReference>
<dbReference type="EMBL" id="BMRB01000003">
    <property type="protein sequence ID" value="GGS42499.1"/>
    <property type="molecule type" value="Genomic_DNA"/>
</dbReference>
<feature type="transmembrane region" description="Helical" evidence="4">
    <location>
        <begin position="20"/>
        <end position="37"/>
    </location>
</feature>
<sequence length="498" mass="53409">MCGGEDLDALGESMLNRRKMLAVGGAAGAALLVSYGWRSSLMAAPPGPETHDHTSGPVVLSSPPFALFAARMPVVPELAPVARTSTSDLYHLPVVPRNIEILPGLPTPVLTFGGSFPGPTIRARAGRRVVVAVENQAASPANVHLHGGHVAPEHDGHPLDTIAPAATRGYFYPNTQQGATLWYHDHSHHTEAEHVYKGLHGVYIIDDPAEVGLNLPSGEYDVPISLRDALFDTSGNLVFSGNPRDRDVILANGVPVPHFPVAARKYRLRLVNAATERSFTLSLGGGDEMIQIASDGGLLPAPVARTEVAISSGERVEVVVDFARYPVGSQVVLYDATGPVLRFDVTHTAADRSRVPATLRELPVLPAATVTRDVVLAFDRTTGSALGVVNGKVFDPHRVDFQVRRGTTEVWNVHNADVEPAVPHNFHLHLVQFSVLSRNGGPPGPDDLGRKDTVMLAPGETVQVKAHFGTEHLGRYLYHCHFLKHSSLGMMATMEIVA</sequence>
<evidence type="ECO:0000259" key="6">
    <source>
        <dbReference type="Pfam" id="PF07731"/>
    </source>
</evidence>
<proteinExistence type="inferred from homology"/>
<reference evidence="8" key="1">
    <citation type="journal article" date="2014" name="Int. J. Syst. Evol. Microbiol.">
        <title>Complete genome sequence of Corynebacterium casei LMG S-19264T (=DSM 44701T), isolated from a smear-ripened cheese.</title>
        <authorList>
            <consortium name="US DOE Joint Genome Institute (JGI-PGF)"/>
            <person name="Walter F."/>
            <person name="Albersmeier A."/>
            <person name="Kalinowski J."/>
            <person name="Ruckert C."/>
        </authorList>
    </citation>
    <scope>NUCLEOTIDE SEQUENCE</scope>
    <source>
        <strain evidence="8">JCM 3276</strain>
    </source>
</reference>
<comment type="similarity">
    <text evidence="1">Belongs to the multicopper oxidase family.</text>
</comment>
<name>A0A918LFQ6_9PSEU</name>
<dbReference type="PANTHER" id="PTHR48267:SF1">
    <property type="entry name" value="BILIRUBIN OXIDASE"/>
    <property type="match status" value="1"/>
</dbReference>
<feature type="domain" description="Plastocyanin-like" evidence="6">
    <location>
        <begin position="384"/>
        <end position="495"/>
    </location>
</feature>
<keyword evidence="3" id="KW-0560">Oxidoreductase</keyword>
<dbReference type="Pfam" id="PF07732">
    <property type="entry name" value="Cu-oxidase_3"/>
    <property type="match status" value="1"/>
</dbReference>
<organism evidence="8 9">
    <name type="scientific">Actinokineospora fastidiosa</name>
    <dbReference type="NCBI Taxonomy" id="1816"/>
    <lineage>
        <taxon>Bacteria</taxon>
        <taxon>Bacillati</taxon>
        <taxon>Actinomycetota</taxon>
        <taxon>Actinomycetes</taxon>
        <taxon>Pseudonocardiales</taxon>
        <taxon>Pseudonocardiaceae</taxon>
        <taxon>Actinokineospora</taxon>
    </lineage>
</organism>
<evidence type="ECO:0000313" key="9">
    <source>
        <dbReference type="Proteomes" id="UP000660680"/>
    </source>
</evidence>
<keyword evidence="9" id="KW-1185">Reference proteome</keyword>
<evidence type="ECO:0000256" key="2">
    <source>
        <dbReference type="ARBA" id="ARBA00022723"/>
    </source>
</evidence>
<feature type="domain" description="Plastocyanin-like" evidence="7">
    <location>
        <begin position="98"/>
        <end position="209"/>
    </location>
</feature>
<dbReference type="Pfam" id="PF07731">
    <property type="entry name" value="Cu-oxidase_2"/>
    <property type="match status" value="1"/>
</dbReference>
<keyword evidence="2" id="KW-0479">Metal-binding</keyword>
<dbReference type="Gene3D" id="2.60.40.420">
    <property type="entry name" value="Cupredoxins - blue copper proteins"/>
    <property type="match status" value="3"/>
</dbReference>
<evidence type="ECO:0000256" key="3">
    <source>
        <dbReference type="ARBA" id="ARBA00023002"/>
    </source>
</evidence>
<protein>
    <submittedName>
        <fullName evidence="8">Multicopper oxidase</fullName>
    </submittedName>
</protein>
<evidence type="ECO:0000256" key="4">
    <source>
        <dbReference type="SAM" id="Phobius"/>
    </source>
</evidence>
<evidence type="ECO:0000313" key="8">
    <source>
        <dbReference type="EMBL" id="GGS42499.1"/>
    </source>
</evidence>
<dbReference type="PANTHER" id="PTHR48267">
    <property type="entry name" value="CUPREDOXIN SUPERFAMILY PROTEIN"/>
    <property type="match status" value="1"/>
</dbReference>
<dbReference type="SUPFAM" id="SSF49503">
    <property type="entry name" value="Cupredoxins"/>
    <property type="match status" value="3"/>
</dbReference>